<name>A0A0F5JIV7_9BACT</name>
<reference evidence="1 2" key="1">
    <citation type="submission" date="2013-04" db="EMBL/GenBank/DDBJ databases">
        <title>The Genome Sequence of Parabacteroides goldsteinii DSM 19448.</title>
        <authorList>
            <consortium name="The Broad Institute Genomics Platform"/>
            <person name="Earl A."/>
            <person name="Ward D."/>
            <person name="Feldgarden M."/>
            <person name="Gevers D."/>
            <person name="Martens E."/>
            <person name="Sakamoto M."/>
            <person name="Benno Y."/>
            <person name="Song Y."/>
            <person name="Liu C."/>
            <person name="Lee J."/>
            <person name="Bolanos M."/>
            <person name="Vaisanen M.L."/>
            <person name="Finegold S.M."/>
            <person name="Walker B."/>
            <person name="Young S."/>
            <person name="Zeng Q."/>
            <person name="Gargeya S."/>
            <person name="Fitzgerald M."/>
            <person name="Haas B."/>
            <person name="Abouelleil A."/>
            <person name="Allen A.W."/>
            <person name="Alvarado L."/>
            <person name="Arachchi H.M."/>
            <person name="Berlin A.M."/>
            <person name="Chapman S.B."/>
            <person name="Gainer-Dewar J."/>
            <person name="Goldberg J."/>
            <person name="Griggs A."/>
            <person name="Gujja S."/>
            <person name="Hansen M."/>
            <person name="Howarth C."/>
            <person name="Imamovic A."/>
            <person name="Ireland A."/>
            <person name="Larimer J."/>
            <person name="McCowan C."/>
            <person name="Murphy C."/>
            <person name="Pearson M."/>
            <person name="Poon T.W."/>
            <person name="Priest M."/>
            <person name="Roberts A."/>
            <person name="Saif S."/>
            <person name="Shea T."/>
            <person name="Sisk P."/>
            <person name="Sykes S."/>
            <person name="Wortman J."/>
            <person name="Nusbaum C."/>
            <person name="Birren B."/>
        </authorList>
    </citation>
    <scope>NUCLEOTIDE SEQUENCE [LARGE SCALE GENOMIC DNA]</scope>
    <source>
        <strain evidence="1 2">DSM 19448</strain>
    </source>
</reference>
<dbReference type="EMBL" id="AQHV01000008">
    <property type="protein sequence ID" value="KKB57688.1"/>
    <property type="molecule type" value="Genomic_DNA"/>
</dbReference>
<evidence type="ECO:0008006" key="3">
    <source>
        <dbReference type="Google" id="ProtNLM"/>
    </source>
</evidence>
<dbReference type="Pfam" id="PF16287">
    <property type="entry name" value="DUF4933"/>
    <property type="match status" value="1"/>
</dbReference>
<accession>A0A0F5JIV7</accession>
<dbReference type="InterPro" id="IPR032559">
    <property type="entry name" value="DUF4933"/>
</dbReference>
<dbReference type="PATRIC" id="fig|927665.4.peg.1159"/>
<sequence>MKTLYILIATCAVCLGTLSGCKQKEGKSTRPITPPKYEGKVDYSVAPTHIDLESALDGEKQPLKLSQIASEIDYYIVGDGNFTVKQAISIPDSNAFITFNNPRLYYRKIGRPSKRYGFKALAYKWNNEMNGHNLFYDKKTTRMYCAMSGKDVETRGSQEPCDPQIIELPPLDTMLTITRYVFPETVEKKYTINLGKDKLLGFSSDGYMLSHYEDTSGVPNCMLTFNLAGETLGKFTLKDKSTLSKSQTDNIPFFQTSYWNEAQDQMTFMIPFCDTVFQMHDPQTVVPLYNLNLGRYGILTDYAEKQEVTDEKIWLRTLYENSKGLFMGLYQKKGPKLVSWLGFEYEYKPTLSYQAVYMKDEGKTYVLPRRGQGFVNDLDGGLTFWPDGQTDGYLYMIRTLTEMRMNVERTGSPKQQKLLDLLDNKRIQENQYVMIVVR</sequence>
<dbReference type="PROSITE" id="PS51257">
    <property type="entry name" value="PROKAR_LIPOPROTEIN"/>
    <property type="match status" value="1"/>
</dbReference>
<organism evidence="1 2">
    <name type="scientific">Parabacteroides goldsteinii DSM 19448 = WAL 12034</name>
    <dbReference type="NCBI Taxonomy" id="927665"/>
    <lineage>
        <taxon>Bacteria</taxon>
        <taxon>Pseudomonadati</taxon>
        <taxon>Bacteroidota</taxon>
        <taxon>Bacteroidia</taxon>
        <taxon>Bacteroidales</taxon>
        <taxon>Tannerellaceae</taxon>
        <taxon>Parabacteroides</taxon>
    </lineage>
</organism>
<dbReference type="Proteomes" id="UP000033047">
    <property type="component" value="Unassembled WGS sequence"/>
</dbReference>
<protein>
    <recommendedName>
        <fullName evidence="3">6-bladed beta-propeller</fullName>
    </recommendedName>
</protein>
<evidence type="ECO:0000313" key="1">
    <source>
        <dbReference type="EMBL" id="KKB57688.1"/>
    </source>
</evidence>
<dbReference type="RefSeq" id="WP_046145529.1">
    <property type="nucleotide sequence ID" value="NZ_KQ033912.1"/>
</dbReference>
<comment type="caution">
    <text evidence="1">The sequence shown here is derived from an EMBL/GenBank/DDBJ whole genome shotgun (WGS) entry which is preliminary data.</text>
</comment>
<proteinExistence type="predicted"/>
<dbReference type="AlphaFoldDB" id="A0A0F5JIV7"/>
<gene>
    <name evidence="1" type="ORF">HMPREF1535_01135</name>
</gene>
<dbReference type="HOGENOM" id="CLU_051486_0_0_10"/>
<evidence type="ECO:0000313" key="2">
    <source>
        <dbReference type="Proteomes" id="UP000033047"/>
    </source>
</evidence>